<reference evidence="1 2" key="1">
    <citation type="submission" date="2013-04" db="EMBL/GenBank/DDBJ databases">
        <title>Zunongwangia sp. 22II14-10F7 Genome Sequencing.</title>
        <authorList>
            <person name="Lai Q."/>
            <person name="Shao Z."/>
        </authorList>
    </citation>
    <scope>NUCLEOTIDE SEQUENCE [LARGE SCALE GENOMIC DNA]</scope>
    <source>
        <strain evidence="1 2">22II14-10F7</strain>
    </source>
</reference>
<protein>
    <submittedName>
        <fullName evidence="1">Uncharacterized protein</fullName>
    </submittedName>
</protein>
<keyword evidence="2" id="KW-1185">Reference proteome</keyword>
<organism evidence="1 2">
    <name type="scientific">Zunongwangia atlantica 22II14-10F7</name>
    <dbReference type="NCBI Taxonomy" id="1185767"/>
    <lineage>
        <taxon>Bacteria</taxon>
        <taxon>Pseudomonadati</taxon>
        <taxon>Bacteroidota</taxon>
        <taxon>Flavobacteriia</taxon>
        <taxon>Flavobacteriales</taxon>
        <taxon>Flavobacteriaceae</taxon>
        <taxon>Zunongwangia</taxon>
    </lineage>
</organism>
<dbReference type="Proteomes" id="UP000192746">
    <property type="component" value="Unassembled WGS sequence"/>
</dbReference>
<dbReference type="AlphaFoldDB" id="A0A1Y1T460"/>
<sequence>MFNCKKWNNSYIWNKSNDMNEDFKFTLNLWEGDIQEQLPLCSFTNDYKEIEDAGAGDSVYIIKNKSLKIYKVIYSPTPITNGTDCYIICNNFTYDGITIGEHSKDIMGIKSVGVVKDGVAYVYPSINDSDMIYEDLRGLKFETGIGLFESFKKGREMAKEYFKRG</sequence>
<dbReference type="EMBL" id="ARYN01000009">
    <property type="protein sequence ID" value="ORL45374.1"/>
    <property type="molecule type" value="Genomic_DNA"/>
</dbReference>
<name>A0A1Y1T460_9FLAO</name>
<evidence type="ECO:0000313" key="2">
    <source>
        <dbReference type="Proteomes" id="UP000192746"/>
    </source>
</evidence>
<gene>
    <name evidence="1" type="ORF">IIF7_11148</name>
</gene>
<accession>A0A1Y1T460</accession>
<comment type="caution">
    <text evidence="1">The sequence shown here is derived from an EMBL/GenBank/DDBJ whole genome shotgun (WGS) entry which is preliminary data.</text>
</comment>
<proteinExistence type="predicted"/>
<evidence type="ECO:0000313" key="1">
    <source>
        <dbReference type="EMBL" id="ORL45374.1"/>
    </source>
</evidence>